<comment type="caution">
    <text evidence="1">The sequence shown here is derived from an EMBL/GenBank/DDBJ whole genome shotgun (WGS) entry which is preliminary data.</text>
</comment>
<gene>
    <name evidence="1" type="ORF">PIB30_055078</name>
</gene>
<evidence type="ECO:0000313" key="2">
    <source>
        <dbReference type="Proteomes" id="UP001341840"/>
    </source>
</evidence>
<evidence type="ECO:0000313" key="1">
    <source>
        <dbReference type="EMBL" id="MED6111741.1"/>
    </source>
</evidence>
<proteinExistence type="predicted"/>
<protein>
    <submittedName>
        <fullName evidence="1">Uncharacterized protein</fullName>
    </submittedName>
</protein>
<sequence length="91" mass="9948">MVTFVRPPTSAAIRCSALPGGGITRTAHKHRRITTNRTEHTDVRLHSNSNSIVSLIGLIFFQHSKVVPTSNISWSMIANNPVVVSEKGIDD</sequence>
<reference evidence="1 2" key="1">
    <citation type="journal article" date="2023" name="Plants (Basel)">
        <title>Bridging the Gap: Combining Genomics and Transcriptomics Approaches to Understand Stylosanthes scabra, an Orphan Legume from the Brazilian Caatinga.</title>
        <authorList>
            <person name="Ferreira-Neto J.R.C."/>
            <person name="da Silva M.D."/>
            <person name="Binneck E."/>
            <person name="de Melo N.F."/>
            <person name="da Silva R.H."/>
            <person name="de Melo A.L.T.M."/>
            <person name="Pandolfi V."/>
            <person name="Bustamante F.O."/>
            <person name="Brasileiro-Vidal A.C."/>
            <person name="Benko-Iseppon A.M."/>
        </authorList>
    </citation>
    <scope>NUCLEOTIDE SEQUENCE [LARGE SCALE GENOMIC DNA]</scope>
    <source>
        <tissue evidence="1">Leaves</tissue>
    </source>
</reference>
<keyword evidence="2" id="KW-1185">Reference proteome</keyword>
<dbReference type="Proteomes" id="UP001341840">
    <property type="component" value="Unassembled WGS sequence"/>
</dbReference>
<dbReference type="EMBL" id="JASCZI010000426">
    <property type="protein sequence ID" value="MED6111741.1"/>
    <property type="molecule type" value="Genomic_DNA"/>
</dbReference>
<name>A0ABU6QJZ4_9FABA</name>
<accession>A0ABU6QJZ4</accession>
<organism evidence="1 2">
    <name type="scientific">Stylosanthes scabra</name>
    <dbReference type="NCBI Taxonomy" id="79078"/>
    <lineage>
        <taxon>Eukaryota</taxon>
        <taxon>Viridiplantae</taxon>
        <taxon>Streptophyta</taxon>
        <taxon>Embryophyta</taxon>
        <taxon>Tracheophyta</taxon>
        <taxon>Spermatophyta</taxon>
        <taxon>Magnoliopsida</taxon>
        <taxon>eudicotyledons</taxon>
        <taxon>Gunneridae</taxon>
        <taxon>Pentapetalae</taxon>
        <taxon>rosids</taxon>
        <taxon>fabids</taxon>
        <taxon>Fabales</taxon>
        <taxon>Fabaceae</taxon>
        <taxon>Papilionoideae</taxon>
        <taxon>50 kb inversion clade</taxon>
        <taxon>dalbergioids sensu lato</taxon>
        <taxon>Dalbergieae</taxon>
        <taxon>Pterocarpus clade</taxon>
        <taxon>Stylosanthes</taxon>
    </lineage>
</organism>